<sequence>MSAVWIDDSLAKWGVAGEIDAGGDMPLKEPIPNFVKAMGHRVVSYILNVSEADARLVLQHQARLNAKQKDTLSSYIQLCRQMRAVAVSQGDIEQSFFHRLPHVLQNGQHMFSVWRRQNGGATPIVNATDPLARSLANVAAELYPLFLVKAGARPHLFYRASGHLSAAIMNLPGHKTLYRHFIEDHSFERVFETIGNEPSETFGHYADSKGKRGVITLSSLPAALLINSYDLMRVRGPISADIFVETVLEMLEIARSVADGEVAQIPLFVGFRNAALIDFDALDTKWGTIRRYTPAIAEYVLQLPSQMAKRKDSGFMLESGFAYAINVGDLLEDDEWPDDVMDAENDKVATELNITLCMAMCFLEQTPPFVAPEWAWHIDPFSLEGAKQIVDTVKEAEEPVSVTNSVLDDLENWSLLLEDTDSTGIRLAFGRLFSAARQPERLDGLLDAILALRNIFGAGSQAENVAQAVSVLIKGDAQEAVEVAQMLTRDWNLILSGEAWWDAEEIREKTNDCISLCLTCLHHLYLKYPTLVSEPDRLAQIIASEGKSIAC</sequence>
<evidence type="ECO:0000313" key="1">
    <source>
        <dbReference type="EMBL" id="EOD81403.1"/>
    </source>
</evidence>
<name>R1GYZ7_9GAMM</name>
<dbReference type="AlphaFoldDB" id="R1GYZ7"/>
<protein>
    <submittedName>
        <fullName evidence="1">Uncharacterized protein</fullName>
    </submittedName>
</protein>
<proteinExistence type="predicted"/>
<dbReference type="Proteomes" id="UP000011223">
    <property type="component" value="Unassembled WGS sequence"/>
</dbReference>
<reference evidence="1 2" key="1">
    <citation type="journal article" date="2014" name="PLoS ONE">
        <title>Grimontia indica AK16(T), sp. nov., Isolated from a Seawater Sample Reports the Presence of Pathogenic Genes Similar to Vibrio Genus.</title>
        <authorList>
            <person name="Singh A."/>
            <person name="Vaidya B."/>
            <person name="Khatri I."/>
            <person name="Srinivas T.N."/>
            <person name="Subramanian S."/>
            <person name="Korpole S."/>
            <person name="Pinnaka A.K."/>
        </authorList>
    </citation>
    <scope>NUCLEOTIDE SEQUENCE [LARGE SCALE GENOMIC DNA]</scope>
    <source>
        <strain evidence="1 2">AK16</strain>
    </source>
</reference>
<dbReference type="EMBL" id="ANFM02000006">
    <property type="protein sequence ID" value="EOD81403.1"/>
    <property type="molecule type" value="Genomic_DNA"/>
</dbReference>
<evidence type="ECO:0000313" key="2">
    <source>
        <dbReference type="Proteomes" id="UP000011223"/>
    </source>
</evidence>
<accession>R1GYZ7</accession>
<keyword evidence="2" id="KW-1185">Reference proteome</keyword>
<gene>
    <name evidence="1" type="ORF">D515_04305</name>
</gene>
<organism evidence="1 2">
    <name type="scientific">Grimontia indica</name>
    <dbReference type="NCBI Taxonomy" id="1056512"/>
    <lineage>
        <taxon>Bacteria</taxon>
        <taxon>Pseudomonadati</taxon>
        <taxon>Pseudomonadota</taxon>
        <taxon>Gammaproteobacteria</taxon>
        <taxon>Vibrionales</taxon>
        <taxon>Vibrionaceae</taxon>
        <taxon>Grimontia</taxon>
    </lineage>
</organism>
<dbReference type="eggNOG" id="ENOG5031P4X">
    <property type="taxonomic scope" value="Bacteria"/>
</dbReference>
<comment type="caution">
    <text evidence="1">The sequence shown here is derived from an EMBL/GenBank/DDBJ whole genome shotgun (WGS) entry which is preliminary data.</text>
</comment>